<name>A0ABZ2BCL1_9HYPH</name>
<dbReference type="RefSeq" id="WP_331374330.1">
    <property type="nucleotide sequence ID" value="NZ_CP133148.1"/>
</dbReference>
<keyword evidence="2" id="KW-1185">Reference proteome</keyword>
<dbReference type="Proteomes" id="UP001432360">
    <property type="component" value="Chromosome"/>
</dbReference>
<evidence type="ECO:0008006" key="3">
    <source>
        <dbReference type="Google" id="ProtNLM"/>
    </source>
</evidence>
<dbReference type="EMBL" id="CP133148">
    <property type="protein sequence ID" value="WVT05237.1"/>
    <property type="molecule type" value="Genomic_DNA"/>
</dbReference>
<gene>
    <name evidence="1" type="ORF">RB548_07570</name>
</gene>
<protein>
    <recommendedName>
        <fullName evidence="3">Helix-turn-helix domain-containing protein</fullName>
    </recommendedName>
</protein>
<sequence>MDGLEYLTVEQIATRLGIQRRQVMNLAAKHHWPRRRLYGKRMVYGVTTVLLDDRGDGRRRPIEADSRLE</sequence>
<reference evidence="1" key="1">
    <citation type="submission" date="2023-08" db="EMBL/GenBank/DDBJ databases">
        <title>Complete genome sequence of Sinorhizobium chiapanecum ITTG S70 isolated from Acaciella angustissima nodules in Chiapas-Mexico.</title>
        <authorList>
            <person name="Rincon-Rosales R."/>
            <person name="Rogel M.A."/>
            <person name="Rincon-Medina C.I."/>
            <person name="Guerrero G."/>
            <person name="Manzano-Gomez L.A."/>
            <person name="Lopez-Lopez A."/>
            <person name="Rincon Molina F.A."/>
            <person name="Martinez-Romero E."/>
        </authorList>
    </citation>
    <scope>NUCLEOTIDE SEQUENCE</scope>
    <source>
        <strain evidence="1">ITTG S70</strain>
    </source>
</reference>
<organism evidence="1 2">
    <name type="scientific">Sinorhizobium chiapasense</name>
    <dbReference type="NCBI Taxonomy" id="501572"/>
    <lineage>
        <taxon>Bacteria</taxon>
        <taxon>Pseudomonadati</taxon>
        <taxon>Pseudomonadota</taxon>
        <taxon>Alphaproteobacteria</taxon>
        <taxon>Hyphomicrobiales</taxon>
        <taxon>Rhizobiaceae</taxon>
        <taxon>Sinorhizobium/Ensifer group</taxon>
        <taxon>Sinorhizobium</taxon>
    </lineage>
</organism>
<evidence type="ECO:0000313" key="2">
    <source>
        <dbReference type="Proteomes" id="UP001432360"/>
    </source>
</evidence>
<evidence type="ECO:0000313" key="1">
    <source>
        <dbReference type="EMBL" id="WVT05237.1"/>
    </source>
</evidence>
<accession>A0ABZ2BCL1</accession>
<proteinExistence type="predicted"/>